<evidence type="ECO:0000313" key="1">
    <source>
        <dbReference type="EMBL" id="MBB5364571.1"/>
    </source>
</evidence>
<sequence>MSSRGRIRRTRAEGYATLFVRSESAREWGSPAEMQEAERDQGLAVRHFARNGRSYAVGVSMGGLMALRSAESSAVYRVRGVVLIDGWTKLQVPSAARPRSAEPTIWRPATPPRPNCLSRPSRCWRCGAPTTH</sequence>
<keyword evidence="2" id="KW-1185">Reference proteome</keyword>
<protein>
    <submittedName>
        <fullName evidence="1">Alpha-beta hydrolase superfamily lysophospholipase</fullName>
    </submittedName>
</protein>
<dbReference type="GO" id="GO:0016787">
    <property type="term" value="F:hydrolase activity"/>
    <property type="evidence" value="ECO:0007669"/>
    <property type="project" value="UniProtKB-KW"/>
</dbReference>
<dbReference type="Gene3D" id="3.40.50.1820">
    <property type="entry name" value="alpha/beta hydrolase"/>
    <property type="match status" value="1"/>
</dbReference>
<comment type="caution">
    <text evidence="1">The sequence shown here is derived from an EMBL/GenBank/DDBJ whole genome shotgun (WGS) entry which is preliminary data.</text>
</comment>
<dbReference type="EMBL" id="JACHFL010000011">
    <property type="protein sequence ID" value="MBB5364571.1"/>
    <property type="molecule type" value="Genomic_DNA"/>
</dbReference>
<proteinExistence type="predicted"/>
<accession>A0A7W8JZD4</accession>
<organism evidence="1 2">
    <name type="scientific">Deinococcus humi</name>
    <dbReference type="NCBI Taxonomy" id="662880"/>
    <lineage>
        <taxon>Bacteria</taxon>
        <taxon>Thermotogati</taxon>
        <taxon>Deinococcota</taxon>
        <taxon>Deinococci</taxon>
        <taxon>Deinococcales</taxon>
        <taxon>Deinococcaceae</taxon>
        <taxon>Deinococcus</taxon>
    </lineage>
</organism>
<reference evidence="1 2" key="1">
    <citation type="submission" date="2020-08" db="EMBL/GenBank/DDBJ databases">
        <title>Genomic Encyclopedia of Type Strains, Phase IV (KMG-IV): sequencing the most valuable type-strain genomes for metagenomic binning, comparative biology and taxonomic classification.</title>
        <authorList>
            <person name="Goeker M."/>
        </authorList>
    </citation>
    <scope>NUCLEOTIDE SEQUENCE [LARGE SCALE GENOMIC DNA]</scope>
    <source>
        <strain evidence="1 2">DSM 27939</strain>
    </source>
</reference>
<dbReference type="AlphaFoldDB" id="A0A7W8JZD4"/>
<name>A0A7W8JZD4_9DEIO</name>
<dbReference type="Proteomes" id="UP000552709">
    <property type="component" value="Unassembled WGS sequence"/>
</dbReference>
<evidence type="ECO:0000313" key="2">
    <source>
        <dbReference type="Proteomes" id="UP000552709"/>
    </source>
</evidence>
<dbReference type="InterPro" id="IPR029058">
    <property type="entry name" value="AB_hydrolase_fold"/>
</dbReference>
<dbReference type="SUPFAM" id="SSF53474">
    <property type="entry name" value="alpha/beta-Hydrolases"/>
    <property type="match status" value="1"/>
</dbReference>
<gene>
    <name evidence="1" type="ORF">HNQ08_003684</name>
</gene>
<keyword evidence="1" id="KW-0378">Hydrolase</keyword>